<gene>
    <name evidence="11" type="ORF">SAMN05216578_10683</name>
</gene>
<evidence type="ECO:0000256" key="3">
    <source>
        <dbReference type="ARBA" id="ARBA00012528"/>
    </source>
</evidence>
<dbReference type="GO" id="GO:1902201">
    <property type="term" value="P:negative regulation of bacterial-type flagellum-dependent cell motility"/>
    <property type="evidence" value="ECO:0007669"/>
    <property type="project" value="TreeGrafter"/>
</dbReference>
<evidence type="ECO:0000256" key="6">
    <source>
        <dbReference type="ARBA" id="ARBA00023136"/>
    </source>
</evidence>
<evidence type="ECO:0000313" key="12">
    <source>
        <dbReference type="Proteomes" id="UP000242815"/>
    </source>
</evidence>
<dbReference type="STRING" id="1002526.SAMN05216578_10683"/>
<keyword evidence="4 8" id="KW-0812">Transmembrane</keyword>
<feature type="transmembrane region" description="Helical" evidence="8">
    <location>
        <begin position="12"/>
        <end position="33"/>
    </location>
</feature>
<evidence type="ECO:0000256" key="2">
    <source>
        <dbReference type="ARBA" id="ARBA00004533"/>
    </source>
</evidence>
<dbReference type="Gene3D" id="3.30.450.20">
    <property type="entry name" value="PAS domain"/>
    <property type="match status" value="1"/>
</dbReference>
<dbReference type="InterPro" id="IPR000014">
    <property type="entry name" value="PAS"/>
</dbReference>
<dbReference type="InterPro" id="IPR029787">
    <property type="entry name" value="Nucleotide_cyclase"/>
</dbReference>
<evidence type="ECO:0000259" key="10">
    <source>
        <dbReference type="PROSITE" id="PS50887"/>
    </source>
</evidence>
<dbReference type="Gene3D" id="3.30.450.350">
    <property type="entry name" value="CHASE domain"/>
    <property type="match status" value="1"/>
</dbReference>
<dbReference type="GO" id="GO:0005886">
    <property type="term" value="C:plasma membrane"/>
    <property type="evidence" value="ECO:0007669"/>
    <property type="project" value="UniProtKB-SubCell"/>
</dbReference>
<dbReference type="GO" id="GO:0007165">
    <property type="term" value="P:signal transduction"/>
    <property type="evidence" value="ECO:0007669"/>
    <property type="project" value="UniProtKB-ARBA"/>
</dbReference>
<comment type="cofactor">
    <cofactor evidence="1">
        <name>Mg(2+)</name>
        <dbReference type="ChEBI" id="CHEBI:18420"/>
    </cofactor>
</comment>
<dbReference type="GO" id="GO:0052621">
    <property type="term" value="F:diguanylate cyclase activity"/>
    <property type="evidence" value="ECO:0007669"/>
    <property type="project" value="UniProtKB-EC"/>
</dbReference>
<dbReference type="EMBL" id="FOYD01000006">
    <property type="protein sequence ID" value="SFQ84244.1"/>
    <property type="molecule type" value="Genomic_DNA"/>
</dbReference>
<dbReference type="Proteomes" id="UP000242815">
    <property type="component" value="Unassembled WGS sequence"/>
</dbReference>
<dbReference type="AlphaFoldDB" id="A0A1I6BTM7"/>
<dbReference type="OrthoDB" id="9812260at2"/>
<name>A0A1I6BTM7_9GAMM</name>
<dbReference type="PANTHER" id="PTHR45138:SF9">
    <property type="entry name" value="DIGUANYLATE CYCLASE DGCM-RELATED"/>
    <property type="match status" value="1"/>
</dbReference>
<evidence type="ECO:0000256" key="5">
    <source>
        <dbReference type="ARBA" id="ARBA00022989"/>
    </source>
</evidence>
<sequence>MDALPHKPQPRLFHAILVMVLLLCLAIGTLSVWRTLVQNETHRQQELLQQEVEGLARQMETRFDYQTDAIQRMARRWSDYRRHPPAWQRDADALLEDFDNIQAIEWLDASHCIRWIHPLQGNEPAVEFQYPDDHPNLPYLQIARESGQPVLSNQFELVQGGAGLAYQIPLYRDAGGNPQFDGYLIAIFRAEALLHSLLAELPTAHLSLTLEDRRGTLFQRLRADTHYSLPPAQARVHLGDSDNFTLYSYPNAATLHNSPIPTITLISGLLASALLCHALWMALLATRRLDALQLTNRTLQSEIARRQQVEQVLQSSQSRLQLVLDMTDYSYDALFILNLDPFEIVYMNRTCWASLGYSAEQLRNLLGICPDDVVPGAQDWLETLREQSRKGESAIYQRYARTRTGKLVPLEISVRPMKRLGIDYLVCVGRNNHQQLEATAQLERLTQIDGLTGLFNRRSFDAALAAEWRRLQRQQLPLGMLMVDVDHFKLYNDTYGHLAGDDALRSVSRALQQHVGREGDRVCRYGGEEFAILLPGADIAQCRKVADLIHAEVRQMKIPHVVEPERRLSISIGIACALPGCEHPPESLVQAADQALYEAKKAGRNRSACAELVS</sequence>
<dbReference type="PANTHER" id="PTHR45138">
    <property type="entry name" value="REGULATORY COMPONENTS OF SENSORY TRANSDUCTION SYSTEM"/>
    <property type="match status" value="1"/>
</dbReference>
<dbReference type="PROSITE" id="PS50839">
    <property type="entry name" value="CHASE"/>
    <property type="match status" value="1"/>
</dbReference>
<proteinExistence type="predicted"/>
<dbReference type="InterPro" id="IPR035965">
    <property type="entry name" value="PAS-like_dom_sf"/>
</dbReference>
<dbReference type="SUPFAM" id="SSF55073">
    <property type="entry name" value="Nucleotide cyclase"/>
    <property type="match status" value="1"/>
</dbReference>
<dbReference type="Gene3D" id="3.30.70.270">
    <property type="match status" value="1"/>
</dbReference>
<evidence type="ECO:0000256" key="4">
    <source>
        <dbReference type="ARBA" id="ARBA00022692"/>
    </source>
</evidence>
<keyword evidence="5 8" id="KW-1133">Transmembrane helix</keyword>
<evidence type="ECO:0000313" key="11">
    <source>
        <dbReference type="EMBL" id="SFQ84244.1"/>
    </source>
</evidence>
<dbReference type="SUPFAM" id="SSF55785">
    <property type="entry name" value="PYP-like sensor domain (PAS domain)"/>
    <property type="match status" value="1"/>
</dbReference>
<dbReference type="SMART" id="SM00267">
    <property type="entry name" value="GGDEF"/>
    <property type="match status" value="1"/>
</dbReference>
<accession>A0A1I6BTM7</accession>
<feature type="domain" description="GGDEF" evidence="10">
    <location>
        <begin position="476"/>
        <end position="612"/>
    </location>
</feature>
<dbReference type="InterPro" id="IPR050469">
    <property type="entry name" value="Diguanylate_Cyclase"/>
</dbReference>
<dbReference type="EC" id="2.7.7.65" evidence="3"/>
<evidence type="ECO:0000259" key="9">
    <source>
        <dbReference type="PROSITE" id="PS50839"/>
    </source>
</evidence>
<dbReference type="PROSITE" id="PS50887">
    <property type="entry name" value="GGDEF"/>
    <property type="match status" value="1"/>
</dbReference>
<protein>
    <recommendedName>
        <fullName evidence="3">diguanylate cyclase</fullName>
        <ecNumber evidence="3">2.7.7.65</ecNumber>
    </recommendedName>
</protein>
<dbReference type="CDD" id="cd01949">
    <property type="entry name" value="GGDEF"/>
    <property type="match status" value="1"/>
</dbReference>
<reference evidence="11 12" key="1">
    <citation type="submission" date="2016-10" db="EMBL/GenBank/DDBJ databases">
        <authorList>
            <person name="de Groot N.N."/>
        </authorList>
    </citation>
    <scope>NUCLEOTIDE SEQUENCE [LARGE SCALE GENOMIC DNA]</scope>
    <source>
        <strain evidence="11 12">JCM 18415</strain>
    </source>
</reference>
<keyword evidence="6 8" id="KW-0472">Membrane</keyword>
<dbReference type="InterPro" id="IPR042240">
    <property type="entry name" value="CHASE_sf"/>
</dbReference>
<dbReference type="GO" id="GO:0043709">
    <property type="term" value="P:cell adhesion involved in single-species biofilm formation"/>
    <property type="evidence" value="ECO:0007669"/>
    <property type="project" value="TreeGrafter"/>
</dbReference>
<dbReference type="Pfam" id="PF03924">
    <property type="entry name" value="CHASE"/>
    <property type="match status" value="1"/>
</dbReference>
<dbReference type="Pfam" id="PF00990">
    <property type="entry name" value="GGDEF"/>
    <property type="match status" value="1"/>
</dbReference>
<feature type="domain" description="CHASE" evidence="9">
    <location>
        <begin position="113"/>
        <end position="201"/>
    </location>
</feature>
<dbReference type="NCBIfam" id="TIGR00254">
    <property type="entry name" value="GGDEF"/>
    <property type="match status" value="1"/>
</dbReference>
<dbReference type="FunFam" id="3.30.70.270:FF:000001">
    <property type="entry name" value="Diguanylate cyclase domain protein"/>
    <property type="match status" value="1"/>
</dbReference>
<dbReference type="RefSeq" id="WP_090539111.1">
    <property type="nucleotide sequence ID" value="NZ_FOYD01000006.1"/>
</dbReference>
<dbReference type="InterPro" id="IPR000160">
    <property type="entry name" value="GGDEF_dom"/>
</dbReference>
<feature type="transmembrane region" description="Helical" evidence="8">
    <location>
        <begin position="265"/>
        <end position="285"/>
    </location>
</feature>
<evidence type="ECO:0000256" key="1">
    <source>
        <dbReference type="ARBA" id="ARBA00001946"/>
    </source>
</evidence>
<dbReference type="NCBIfam" id="TIGR00229">
    <property type="entry name" value="sensory_box"/>
    <property type="match status" value="1"/>
</dbReference>
<evidence type="ECO:0000256" key="8">
    <source>
        <dbReference type="SAM" id="Phobius"/>
    </source>
</evidence>
<evidence type="ECO:0000256" key="7">
    <source>
        <dbReference type="ARBA" id="ARBA00034247"/>
    </source>
</evidence>
<comment type="catalytic activity">
    <reaction evidence="7">
        <text>2 GTP = 3',3'-c-di-GMP + 2 diphosphate</text>
        <dbReference type="Rhea" id="RHEA:24898"/>
        <dbReference type="ChEBI" id="CHEBI:33019"/>
        <dbReference type="ChEBI" id="CHEBI:37565"/>
        <dbReference type="ChEBI" id="CHEBI:58805"/>
        <dbReference type="EC" id="2.7.7.65"/>
    </reaction>
</comment>
<dbReference type="SMART" id="SM01079">
    <property type="entry name" value="CHASE"/>
    <property type="match status" value="1"/>
</dbReference>
<organism evidence="11 12">
    <name type="scientific">Halopseudomonas formosensis</name>
    <dbReference type="NCBI Taxonomy" id="1002526"/>
    <lineage>
        <taxon>Bacteria</taxon>
        <taxon>Pseudomonadati</taxon>
        <taxon>Pseudomonadota</taxon>
        <taxon>Gammaproteobacteria</taxon>
        <taxon>Pseudomonadales</taxon>
        <taxon>Pseudomonadaceae</taxon>
        <taxon>Halopseudomonas</taxon>
    </lineage>
</organism>
<dbReference type="InterPro" id="IPR043128">
    <property type="entry name" value="Rev_trsase/Diguanyl_cyclase"/>
</dbReference>
<dbReference type="InterPro" id="IPR006189">
    <property type="entry name" value="CHASE_dom"/>
</dbReference>
<comment type="subcellular location">
    <subcellularLocation>
        <location evidence="2">Cell inner membrane</location>
    </subcellularLocation>
</comment>